<dbReference type="RefSeq" id="WP_345519088.1">
    <property type="nucleotide sequence ID" value="NZ_BAABKM010000001.1"/>
</dbReference>
<dbReference type="InterPro" id="IPR000522">
    <property type="entry name" value="ABC_transptr_permease_BtuC"/>
</dbReference>
<comment type="subcellular location">
    <subcellularLocation>
        <location evidence="1">Cell membrane</location>
        <topology evidence="1">Multi-pass membrane protein</topology>
    </subcellularLocation>
</comment>
<feature type="transmembrane region" description="Helical" evidence="8">
    <location>
        <begin position="83"/>
        <end position="100"/>
    </location>
</feature>
<keyword evidence="10" id="KW-1185">Reference proteome</keyword>
<name>A0ABP8WQX8_9ACTN</name>
<feature type="transmembrane region" description="Helical" evidence="8">
    <location>
        <begin position="137"/>
        <end position="158"/>
    </location>
</feature>
<organism evidence="9 10">
    <name type="scientific">Nocardioides conyzicola</name>
    <dbReference type="NCBI Taxonomy" id="1651781"/>
    <lineage>
        <taxon>Bacteria</taxon>
        <taxon>Bacillati</taxon>
        <taxon>Actinomycetota</taxon>
        <taxon>Actinomycetes</taxon>
        <taxon>Propionibacteriales</taxon>
        <taxon>Nocardioidaceae</taxon>
        <taxon>Nocardioides</taxon>
    </lineage>
</organism>
<gene>
    <name evidence="9" type="ORF">GCM10023349_06030</name>
</gene>
<feature type="transmembrane region" description="Helical" evidence="8">
    <location>
        <begin position="20"/>
        <end position="39"/>
    </location>
</feature>
<feature type="transmembrane region" description="Helical" evidence="8">
    <location>
        <begin position="326"/>
        <end position="347"/>
    </location>
</feature>
<evidence type="ECO:0000256" key="3">
    <source>
        <dbReference type="ARBA" id="ARBA00022448"/>
    </source>
</evidence>
<evidence type="ECO:0000313" key="10">
    <source>
        <dbReference type="Proteomes" id="UP001499974"/>
    </source>
</evidence>
<feature type="transmembrane region" description="Helical" evidence="8">
    <location>
        <begin position="213"/>
        <end position="234"/>
    </location>
</feature>
<keyword evidence="7 8" id="KW-0472">Membrane</keyword>
<dbReference type="EMBL" id="BAABKM010000001">
    <property type="protein sequence ID" value="GAA4693590.1"/>
    <property type="molecule type" value="Genomic_DNA"/>
</dbReference>
<dbReference type="Proteomes" id="UP001499974">
    <property type="component" value="Unassembled WGS sequence"/>
</dbReference>
<sequence length="358" mass="36929">MTAAVVEHQRAGIRAVAGRVGLLGGLTVALLVSLVFAAGHGQLDVPPAEVLGSLMHKIGLDIGPVPHHPQGENTLWQVRFPRVVMAALAGASLATAGALMQGVFGNPLAEPGVVGVSAGAAVAAATAIVFELTFAGTWTVAICAFVGGLVTTTLVYVMSRDGGRTEVVTLVLTGIAINAMTSAGLAFLMFLGDTQAREEIVFWTLGSLNGSRWAYVGVVLPMAVVGIAAAMFLAPRLDLLALGDRAARHVGVDVERLRMSTIVVVAVLTAAAVAFCGIISFVGLIVPHLIRMVAGPGHRLLVPASALGGAVLLVLADLWARTLVAYADLPIGMLTALVGGPFFFWLIRRARRTAGGWA</sequence>
<dbReference type="PANTHER" id="PTHR30472">
    <property type="entry name" value="FERRIC ENTEROBACTIN TRANSPORT SYSTEM PERMEASE PROTEIN"/>
    <property type="match status" value="1"/>
</dbReference>
<evidence type="ECO:0000256" key="2">
    <source>
        <dbReference type="ARBA" id="ARBA00007935"/>
    </source>
</evidence>
<proteinExistence type="inferred from homology"/>
<dbReference type="PANTHER" id="PTHR30472:SF25">
    <property type="entry name" value="ABC TRANSPORTER PERMEASE PROTEIN MJ0876-RELATED"/>
    <property type="match status" value="1"/>
</dbReference>
<dbReference type="Gene3D" id="1.10.3470.10">
    <property type="entry name" value="ABC transporter involved in vitamin B12 uptake, BtuC"/>
    <property type="match status" value="1"/>
</dbReference>
<evidence type="ECO:0000256" key="5">
    <source>
        <dbReference type="ARBA" id="ARBA00022692"/>
    </source>
</evidence>
<comment type="similarity">
    <text evidence="2">Belongs to the binding-protein-dependent transport system permease family. FecCD subfamily.</text>
</comment>
<dbReference type="SUPFAM" id="SSF81345">
    <property type="entry name" value="ABC transporter involved in vitamin B12 uptake, BtuC"/>
    <property type="match status" value="1"/>
</dbReference>
<comment type="caution">
    <text evidence="9">The sequence shown here is derived from an EMBL/GenBank/DDBJ whole genome shotgun (WGS) entry which is preliminary data.</text>
</comment>
<evidence type="ECO:0000256" key="4">
    <source>
        <dbReference type="ARBA" id="ARBA00022475"/>
    </source>
</evidence>
<keyword evidence="6 8" id="KW-1133">Transmembrane helix</keyword>
<feature type="transmembrane region" description="Helical" evidence="8">
    <location>
        <begin position="262"/>
        <end position="288"/>
    </location>
</feature>
<evidence type="ECO:0000313" key="9">
    <source>
        <dbReference type="EMBL" id="GAA4693590.1"/>
    </source>
</evidence>
<feature type="transmembrane region" description="Helical" evidence="8">
    <location>
        <begin position="170"/>
        <end position="192"/>
    </location>
</feature>
<evidence type="ECO:0000256" key="6">
    <source>
        <dbReference type="ARBA" id="ARBA00022989"/>
    </source>
</evidence>
<dbReference type="Pfam" id="PF01032">
    <property type="entry name" value="FecCD"/>
    <property type="match status" value="1"/>
</dbReference>
<evidence type="ECO:0000256" key="1">
    <source>
        <dbReference type="ARBA" id="ARBA00004651"/>
    </source>
</evidence>
<keyword evidence="3" id="KW-0813">Transport</keyword>
<accession>A0ABP8WQX8</accession>
<dbReference type="InterPro" id="IPR037294">
    <property type="entry name" value="ABC_BtuC-like"/>
</dbReference>
<reference evidence="10" key="1">
    <citation type="journal article" date="2019" name="Int. J. Syst. Evol. Microbiol.">
        <title>The Global Catalogue of Microorganisms (GCM) 10K type strain sequencing project: providing services to taxonomists for standard genome sequencing and annotation.</title>
        <authorList>
            <consortium name="The Broad Institute Genomics Platform"/>
            <consortium name="The Broad Institute Genome Sequencing Center for Infectious Disease"/>
            <person name="Wu L."/>
            <person name="Ma J."/>
        </authorList>
    </citation>
    <scope>NUCLEOTIDE SEQUENCE [LARGE SCALE GENOMIC DNA]</scope>
    <source>
        <strain evidence="10">JCM 18531</strain>
    </source>
</reference>
<evidence type="ECO:0000256" key="7">
    <source>
        <dbReference type="ARBA" id="ARBA00023136"/>
    </source>
</evidence>
<keyword evidence="4" id="KW-1003">Cell membrane</keyword>
<dbReference type="CDD" id="cd06550">
    <property type="entry name" value="TM_ABC_iron-siderophores_like"/>
    <property type="match status" value="1"/>
</dbReference>
<keyword evidence="5 8" id="KW-0812">Transmembrane</keyword>
<protein>
    <submittedName>
        <fullName evidence="9">Iron ABC transporter permease</fullName>
    </submittedName>
</protein>
<feature type="transmembrane region" description="Helical" evidence="8">
    <location>
        <begin position="112"/>
        <end position="130"/>
    </location>
</feature>
<evidence type="ECO:0000256" key="8">
    <source>
        <dbReference type="SAM" id="Phobius"/>
    </source>
</evidence>